<dbReference type="PROSITE" id="PS50092">
    <property type="entry name" value="TSP1"/>
    <property type="match status" value="1"/>
</dbReference>
<keyword evidence="6" id="KW-1185">Reference proteome</keyword>
<protein>
    <submittedName>
        <fullName evidence="7">Uncharacterized protein</fullName>
    </submittedName>
</protein>
<evidence type="ECO:0000256" key="2">
    <source>
        <dbReference type="ARBA" id="ARBA00023157"/>
    </source>
</evidence>
<feature type="domain" description="SBSPON-like C-terminal" evidence="5">
    <location>
        <begin position="303"/>
        <end position="441"/>
    </location>
</feature>
<dbReference type="SMART" id="SM00209">
    <property type="entry name" value="TSP1"/>
    <property type="match status" value="1"/>
</dbReference>
<sequence>MHQDVDIVAFAKNKCNNNEKKEAMSFKYAASGLDRQHHIHLVPPSSLTYFYVFLLLLLLSQQSHAGCYHCCAGRNSSCKSTEETISQMRSDSQRGRIKLLEMRAGEQFPPVFTKNNEKIGRLILPDMVELQGKGKSEYLRIFEEFTEWQEEHFFIFGTEIEDQSDTDKLVSHQKGRPLIRYSLLNKHVPLKVGKVKRIATPPPTTSHQHSTAENYSFVCPPADCQVSSWSRWSVECVSSDRCGSGTQQRTRLILGHPSNGGAKCPGLDESRGCFKDCSTRPPLRIPAAYYDRSSQIDITTVALLLDYQYNSSRVDRPLGYANSSSSRSNGSTHWRHFDKQLDKSKHTYYCVHYELGWVNRNCVERKWKSKLSRKKVICAECQPEAQLHRNSPRCASDLEDGDKGFWKLIGPPSCSGIWRRISRTNDCKCFEKYPSLTPFLLV</sequence>
<evidence type="ECO:0000256" key="1">
    <source>
        <dbReference type="ARBA" id="ARBA00022729"/>
    </source>
</evidence>
<dbReference type="InterPro" id="IPR039942">
    <property type="entry name" value="SBSPO"/>
</dbReference>
<dbReference type="PANTHER" id="PTHR20920:SF5">
    <property type="entry name" value="SMB DOMAIN-CONTAINING PROTEIN"/>
    <property type="match status" value="1"/>
</dbReference>
<proteinExistence type="predicted"/>
<evidence type="ECO:0000259" key="4">
    <source>
        <dbReference type="Pfam" id="PF19028"/>
    </source>
</evidence>
<accession>A0A915EEF4</accession>
<keyword evidence="1" id="KW-0732">Signal</keyword>
<dbReference type="PANTHER" id="PTHR20920">
    <property type="entry name" value="RPE-SPONDIN"/>
    <property type="match status" value="1"/>
</dbReference>
<evidence type="ECO:0000313" key="6">
    <source>
        <dbReference type="Proteomes" id="UP000887574"/>
    </source>
</evidence>
<evidence type="ECO:0000256" key="3">
    <source>
        <dbReference type="ARBA" id="ARBA00023180"/>
    </source>
</evidence>
<dbReference type="InterPro" id="IPR056801">
    <property type="entry name" value="SBSPON_C"/>
</dbReference>
<dbReference type="Pfam" id="PF25031">
    <property type="entry name" value="SBSPON_C"/>
    <property type="match status" value="1"/>
</dbReference>
<organism evidence="6 7">
    <name type="scientific">Ditylenchus dipsaci</name>
    <dbReference type="NCBI Taxonomy" id="166011"/>
    <lineage>
        <taxon>Eukaryota</taxon>
        <taxon>Metazoa</taxon>
        <taxon>Ecdysozoa</taxon>
        <taxon>Nematoda</taxon>
        <taxon>Chromadorea</taxon>
        <taxon>Rhabditida</taxon>
        <taxon>Tylenchina</taxon>
        <taxon>Tylenchomorpha</taxon>
        <taxon>Sphaerularioidea</taxon>
        <taxon>Anguinidae</taxon>
        <taxon>Anguininae</taxon>
        <taxon>Ditylenchus</taxon>
    </lineage>
</organism>
<dbReference type="Pfam" id="PF19028">
    <property type="entry name" value="TSP1_spondin"/>
    <property type="match status" value="1"/>
</dbReference>
<dbReference type="Gene3D" id="2.20.100.10">
    <property type="entry name" value="Thrombospondin type-1 (TSP1) repeat"/>
    <property type="match status" value="1"/>
</dbReference>
<dbReference type="SUPFAM" id="SSF82895">
    <property type="entry name" value="TSP-1 type 1 repeat"/>
    <property type="match status" value="1"/>
</dbReference>
<evidence type="ECO:0000313" key="7">
    <source>
        <dbReference type="WBParaSite" id="jg50"/>
    </source>
</evidence>
<reference evidence="7" key="1">
    <citation type="submission" date="2022-11" db="UniProtKB">
        <authorList>
            <consortium name="WormBaseParasite"/>
        </authorList>
    </citation>
    <scope>IDENTIFICATION</scope>
</reference>
<evidence type="ECO:0000259" key="5">
    <source>
        <dbReference type="Pfam" id="PF25031"/>
    </source>
</evidence>
<keyword evidence="2" id="KW-1015">Disulfide bond</keyword>
<dbReference type="WBParaSite" id="jg50">
    <property type="protein sequence ID" value="jg50"/>
    <property type="gene ID" value="jg50"/>
</dbReference>
<dbReference type="AlphaFoldDB" id="A0A915EEF4"/>
<dbReference type="InterPro" id="IPR044004">
    <property type="entry name" value="TSP1_spondin_dom"/>
</dbReference>
<dbReference type="InterPro" id="IPR036383">
    <property type="entry name" value="TSP1_rpt_sf"/>
</dbReference>
<dbReference type="InterPro" id="IPR000884">
    <property type="entry name" value="TSP1_rpt"/>
</dbReference>
<keyword evidence="3" id="KW-0325">Glycoprotein</keyword>
<dbReference type="Proteomes" id="UP000887574">
    <property type="component" value="Unplaced"/>
</dbReference>
<name>A0A915EEF4_9BILA</name>
<feature type="domain" description="Spondin-like TSP1" evidence="4">
    <location>
        <begin position="224"/>
        <end position="275"/>
    </location>
</feature>